<evidence type="ECO:0000313" key="3">
    <source>
        <dbReference type="EMBL" id="PIT97728.1"/>
    </source>
</evidence>
<gene>
    <name evidence="3" type="ORF">COT71_04580</name>
</gene>
<evidence type="ECO:0000256" key="2">
    <source>
        <dbReference type="SAM" id="Phobius"/>
    </source>
</evidence>
<feature type="compositionally biased region" description="Polar residues" evidence="1">
    <location>
        <begin position="1"/>
        <end position="10"/>
    </location>
</feature>
<comment type="caution">
    <text evidence="3">The sequence shown here is derived from an EMBL/GenBank/DDBJ whole genome shotgun (WGS) entry which is preliminary data.</text>
</comment>
<dbReference type="EMBL" id="PEZP01000049">
    <property type="protein sequence ID" value="PIT97728.1"/>
    <property type="molecule type" value="Genomic_DNA"/>
</dbReference>
<feature type="transmembrane region" description="Helical" evidence="2">
    <location>
        <begin position="76"/>
        <end position="99"/>
    </location>
</feature>
<evidence type="ECO:0000256" key="1">
    <source>
        <dbReference type="SAM" id="MobiDB-lite"/>
    </source>
</evidence>
<protein>
    <submittedName>
        <fullName evidence="3">Uncharacterized protein</fullName>
    </submittedName>
</protein>
<accession>A0A2M6WY40</accession>
<organism evidence="3 4">
    <name type="scientific">Candidatus Andersenbacteria bacterium CG10_big_fil_rev_8_21_14_0_10_54_11</name>
    <dbReference type="NCBI Taxonomy" id="1974485"/>
    <lineage>
        <taxon>Bacteria</taxon>
        <taxon>Candidatus Anderseniibacteriota</taxon>
    </lineage>
</organism>
<dbReference type="Proteomes" id="UP000230731">
    <property type="component" value="Unassembled WGS sequence"/>
</dbReference>
<keyword evidence="2" id="KW-0812">Transmembrane</keyword>
<dbReference type="AlphaFoldDB" id="A0A2M6WY40"/>
<reference evidence="4" key="1">
    <citation type="submission" date="2017-09" db="EMBL/GenBank/DDBJ databases">
        <title>Depth-based differentiation of microbial function through sediment-hosted aquifers and enrichment of novel symbionts in the deep terrestrial subsurface.</title>
        <authorList>
            <person name="Probst A.J."/>
            <person name="Ladd B."/>
            <person name="Jarett J.K."/>
            <person name="Geller-Mcgrath D.E."/>
            <person name="Sieber C.M.K."/>
            <person name="Emerson J.B."/>
            <person name="Anantharaman K."/>
            <person name="Thomas B.C."/>
            <person name="Malmstrom R."/>
            <person name="Stieglmeier M."/>
            <person name="Klingl A."/>
            <person name="Woyke T."/>
            <person name="Ryan C.M."/>
            <person name="Banfield J.F."/>
        </authorList>
    </citation>
    <scope>NUCLEOTIDE SEQUENCE [LARGE SCALE GENOMIC DNA]</scope>
</reference>
<name>A0A2M6WY40_9BACT</name>
<sequence length="109" mass="11616">MENETQNPPLGNQPDAPSAPERAESAPAREATNPADSPAAGTDVNAISSHKAVAVIGYIIPLLFFIPLVSEAKRNTSPYFMLISILTCYCFGLPLTLFLSSRILAGSHM</sequence>
<evidence type="ECO:0000313" key="4">
    <source>
        <dbReference type="Proteomes" id="UP000230731"/>
    </source>
</evidence>
<feature type="compositionally biased region" description="Low complexity" evidence="1">
    <location>
        <begin position="16"/>
        <end position="31"/>
    </location>
</feature>
<feature type="region of interest" description="Disordered" evidence="1">
    <location>
        <begin position="1"/>
        <end position="42"/>
    </location>
</feature>
<proteinExistence type="predicted"/>
<keyword evidence="2" id="KW-0472">Membrane</keyword>
<keyword evidence="2" id="KW-1133">Transmembrane helix</keyword>
<feature type="transmembrane region" description="Helical" evidence="2">
    <location>
        <begin position="52"/>
        <end position="70"/>
    </location>
</feature>